<dbReference type="EMBL" id="JBHRZS010000002">
    <property type="protein sequence ID" value="MFC3878706.1"/>
    <property type="molecule type" value="Genomic_DNA"/>
</dbReference>
<dbReference type="Proteomes" id="UP001595805">
    <property type="component" value="Unassembled WGS sequence"/>
</dbReference>
<protein>
    <submittedName>
        <fullName evidence="1">Uncharacterized protein</fullName>
    </submittedName>
</protein>
<evidence type="ECO:0000313" key="1">
    <source>
        <dbReference type="EMBL" id="MFC3878706.1"/>
    </source>
</evidence>
<comment type="caution">
    <text evidence="1">The sequence shown here is derived from an EMBL/GenBank/DDBJ whole genome shotgun (WGS) entry which is preliminary data.</text>
</comment>
<organism evidence="1 2">
    <name type="scientific">Algoriphagus namhaensis</name>
    <dbReference type="NCBI Taxonomy" id="915353"/>
    <lineage>
        <taxon>Bacteria</taxon>
        <taxon>Pseudomonadati</taxon>
        <taxon>Bacteroidota</taxon>
        <taxon>Cytophagia</taxon>
        <taxon>Cytophagales</taxon>
        <taxon>Cyclobacteriaceae</taxon>
        <taxon>Algoriphagus</taxon>
    </lineage>
</organism>
<reference evidence="2" key="1">
    <citation type="journal article" date="2019" name="Int. J. Syst. Evol. Microbiol.">
        <title>The Global Catalogue of Microorganisms (GCM) 10K type strain sequencing project: providing services to taxonomists for standard genome sequencing and annotation.</title>
        <authorList>
            <consortium name="The Broad Institute Genomics Platform"/>
            <consortium name="The Broad Institute Genome Sequencing Center for Infectious Disease"/>
            <person name="Wu L."/>
            <person name="Ma J."/>
        </authorList>
    </citation>
    <scope>NUCLEOTIDE SEQUENCE [LARGE SCALE GENOMIC DNA]</scope>
    <source>
        <strain evidence="2">CCUG 60523</strain>
    </source>
</reference>
<proteinExistence type="predicted"/>
<gene>
    <name evidence="1" type="ORF">ACFOSV_00875</name>
</gene>
<sequence>MKNYSEISLLRQHFDSHVISFEQLEAFDDEVIWVNINIDSRSWKILIQDEYHDFSEKLPLMALFLVFSAIQDYKESLDFLQWCTGYGLNASHPGLLDYYRTLGKTLEEIRQVLGNIDPTISALDYQLRTGVIDALKDPIHNKF</sequence>
<evidence type="ECO:0000313" key="2">
    <source>
        <dbReference type="Proteomes" id="UP001595805"/>
    </source>
</evidence>
<accession>A0ABV8APD1</accession>
<name>A0ABV8APD1_9BACT</name>
<dbReference type="RefSeq" id="WP_377902423.1">
    <property type="nucleotide sequence ID" value="NZ_JBHRZS010000002.1"/>
</dbReference>
<keyword evidence="2" id="KW-1185">Reference proteome</keyword>